<dbReference type="Proteomes" id="UP000320781">
    <property type="component" value="Unassembled WGS sequence"/>
</dbReference>
<organism evidence="7 8">
    <name type="scientific">Aerophobetes bacterium</name>
    <dbReference type="NCBI Taxonomy" id="2030807"/>
    <lineage>
        <taxon>Bacteria</taxon>
        <taxon>Candidatus Aerophobota</taxon>
    </lineage>
</organism>
<comment type="subcellular location">
    <subcellularLocation>
        <location evidence="1">Cell membrane</location>
        <topology evidence="1">Multi-pass membrane protein</topology>
    </subcellularLocation>
</comment>
<feature type="transmembrane region" description="Helical" evidence="6">
    <location>
        <begin position="279"/>
        <end position="300"/>
    </location>
</feature>
<evidence type="ECO:0000313" key="7">
    <source>
        <dbReference type="EMBL" id="TES85888.1"/>
    </source>
</evidence>
<evidence type="ECO:0000256" key="2">
    <source>
        <dbReference type="ARBA" id="ARBA00022475"/>
    </source>
</evidence>
<dbReference type="EMBL" id="SOKU01000157">
    <property type="protein sequence ID" value="TES85888.1"/>
    <property type="molecule type" value="Genomic_DNA"/>
</dbReference>
<feature type="transmembrane region" description="Helical" evidence="6">
    <location>
        <begin position="76"/>
        <end position="98"/>
    </location>
</feature>
<gene>
    <name evidence="7" type="ORF">E3J95_03370</name>
</gene>
<keyword evidence="3 6" id="KW-0812">Transmembrane</keyword>
<dbReference type="PANTHER" id="PTHR30482:SF10">
    <property type="entry name" value="HIGH-AFFINITY BRANCHED-CHAIN AMINO ACID TRANSPORT PROTEIN BRAE"/>
    <property type="match status" value="1"/>
</dbReference>
<evidence type="ECO:0000256" key="5">
    <source>
        <dbReference type="ARBA" id="ARBA00023136"/>
    </source>
</evidence>
<evidence type="ECO:0000256" key="4">
    <source>
        <dbReference type="ARBA" id="ARBA00022989"/>
    </source>
</evidence>
<evidence type="ECO:0000256" key="3">
    <source>
        <dbReference type="ARBA" id="ARBA00022692"/>
    </source>
</evidence>
<feature type="transmembrane region" description="Helical" evidence="6">
    <location>
        <begin position="256"/>
        <end position="272"/>
    </location>
</feature>
<evidence type="ECO:0000256" key="6">
    <source>
        <dbReference type="SAM" id="Phobius"/>
    </source>
</evidence>
<evidence type="ECO:0000256" key="1">
    <source>
        <dbReference type="ARBA" id="ARBA00004651"/>
    </source>
</evidence>
<dbReference type="GO" id="GO:0015658">
    <property type="term" value="F:branched-chain amino acid transmembrane transporter activity"/>
    <property type="evidence" value="ECO:0007669"/>
    <property type="project" value="InterPro"/>
</dbReference>
<feature type="transmembrane region" description="Helical" evidence="6">
    <location>
        <begin position="6"/>
        <end position="30"/>
    </location>
</feature>
<dbReference type="InterPro" id="IPR001851">
    <property type="entry name" value="ABC_transp_permease"/>
</dbReference>
<reference evidence="7 8" key="1">
    <citation type="submission" date="2019-03" db="EMBL/GenBank/DDBJ databases">
        <title>Metabolic potential of uncultured bacteria and archaea associated with petroleum seepage in deep-sea sediments.</title>
        <authorList>
            <person name="Dong X."/>
            <person name="Hubert C."/>
        </authorList>
    </citation>
    <scope>NUCLEOTIDE SEQUENCE [LARGE SCALE GENOMIC DNA]</scope>
    <source>
        <strain evidence="7">E44_bin92</strain>
    </source>
</reference>
<dbReference type="AlphaFoldDB" id="A0A523QJR7"/>
<sequence>MESAIGVLNYLVFFAITAGIYAVLCLGLNIQWGYTGLFNIGIAGFYAVGAYTSALLCGPPPGPLDWRIVGGLGLPFPVGILGAILVSGIIAFFIGFITLRLKEDYLAIATIGIAEVIRLALKNESWLTNSVWGIKHIPSPLHSSIQRGISSFLTTHPDAALWIRIIISKAYNWFYLGLVLAILGALYWVSERSIRSPWGRVLRAIREDEAVASVAGKNVFRFKMQSFVLGAMIMGMAGSLYAHYAKFIDANSFEPLYGTFLIWVMLIAGGSGNSRGAILGAFVIWGIWAGTDLMSGYLAFSATRVASLRVITIAIILELILLLRPQGLLGEEKVVSKLMQK</sequence>
<feature type="transmembrane region" description="Helical" evidence="6">
    <location>
        <begin position="170"/>
        <end position="190"/>
    </location>
</feature>
<keyword evidence="2" id="KW-1003">Cell membrane</keyword>
<keyword evidence="4 6" id="KW-1133">Transmembrane helix</keyword>
<dbReference type="CDD" id="cd06581">
    <property type="entry name" value="TM_PBP1_LivM_like"/>
    <property type="match status" value="1"/>
</dbReference>
<evidence type="ECO:0000313" key="8">
    <source>
        <dbReference type="Proteomes" id="UP000320781"/>
    </source>
</evidence>
<feature type="transmembrane region" description="Helical" evidence="6">
    <location>
        <begin position="227"/>
        <end position="244"/>
    </location>
</feature>
<feature type="transmembrane region" description="Helical" evidence="6">
    <location>
        <begin position="306"/>
        <end position="323"/>
    </location>
</feature>
<proteinExistence type="predicted"/>
<protein>
    <submittedName>
        <fullName evidence="7">Branched-chain amino acid ABC transporter permease</fullName>
    </submittedName>
</protein>
<name>A0A523QJR7_UNCAE</name>
<keyword evidence="5 6" id="KW-0472">Membrane</keyword>
<accession>A0A523QJR7</accession>
<dbReference type="InterPro" id="IPR043428">
    <property type="entry name" value="LivM-like"/>
</dbReference>
<dbReference type="PANTHER" id="PTHR30482">
    <property type="entry name" value="HIGH-AFFINITY BRANCHED-CHAIN AMINO ACID TRANSPORT SYSTEM PERMEASE"/>
    <property type="match status" value="1"/>
</dbReference>
<feature type="transmembrane region" description="Helical" evidence="6">
    <location>
        <begin position="37"/>
        <end position="56"/>
    </location>
</feature>
<dbReference type="Pfam" id="PF02653">
    <property type="entry name" value="BPD_transp_2"/>
    <property type="match status" value="1"/>
</dbReference>
<comment type="caution">
    <text evidence="7">The sequence shown here is derived from an EMBL/GenBank/DDBJ whole genome shotgun (WGS) entry which is preliminary data.</text>
</comment>
<dbReference type="GO" id="GO:0005886">
    <property type="term" value="C:plasma membrane"/>
    <property type="evidence" value="ECO:0007669"/>
    <property type="project" value="UniProtKB-SubCell"/>
</dbReference>